<dbReference type="InParanoid" id="A0A4R5DT12"/>
<name>A0A4R5DT12_9ACTN</name>
<evidence type="ECO:0000313" key="3">
    <source>
        <dbReference type="EMBL" id="TDE14023.1"/>
    </source>
</evidence>
<dbReference type="InterPro" id="IPR007159">
    <property type="entry name" value="SpoVT-AbrB_dom"/>
</dbReference>
<dbReference type="PROSITE" id="PS51740">
    <property type="entry name" value="SPOVT_ABRB"/>
    <property type="match status" value="1"/>
</dbReference>
<comment type="caution">
    <text evidence="3">The sequence shown here is derived from an EMBL/GenBank/DDBJ whole genome shotgun (WGS) entry which is preliminary data.</text>
</comment>
<organism evidence="3 4">
    <name type="scientific">Jiangella asiatica</name>
    <dbReference type="NCBI Taxonomy" id="2530372"/>
    <lineage>
        <taxon>Bacteria</taxon>
        <taxon>Bacillati</taxon>
        <taxon>Actinomycetota</taxon>
        <taxon>Actinomycetes</taxon>
        <taxon>Jiangellales</taxon>
        <taxon>Jiangellaceae</taxon>
        <taxon>Jiangella</taxon>
    </lineage>
</organism>
<evidence type="ECO:0000259" key="2">
    <source>
        <dbReference type="PROSITE" id="PS51740"/>
    </source>
</evidence>
<dbReference type="SMART" id="SM00966">
    <property type="entry name" value="SpoVT_AbrB"/>
    <property type="match status" value="1"/>
</dbReference>
<reference evidence="3 4" key="1">
    <citation type="submission" date="2019-03" db="EMBL/GenBank/DDBJ databases">
        <title>Draft genome sequences of novel Actinobacteria.</title>
        <authorList>
            <person name="Sahin N."/>
            <person name="Ay H."/>
            <person name="Saygin H."/>
        </authorList>
    </citation>
    <scope>NUCLEOTIDE SEQUENCE [LARGE SCALE GENOMIC DNA]</scope>
    <source>
        <strain evidence="3 4">5K138</strain>
    </source>
</reference>
<dbReference type="Proteomes" id="UP000294739">
    <property type="component" value="Unassembled WGS sequence"/>
</dbReference>
<keyword evidence="1 3" id="KW-0238">DNA-binding</keyword>
<dbReference type="InterPro" id="IPR037914">
    <property type="entry name" value="SpoVT-AbrB_sf"/>
</dbReference>
<dbReference type="Gene3D" id="2.10.260.10">
    <property type="match status" value="1"/>
</dbReference>
<dbReference type="AlphaFoldDB" id="A0A4R5DT12"/>
<evidence type="ECO:0000256" key="1">
    <source>
        <dbReference type="PROSITE-ProRule" id="PRU01076"/>
    </source>
</evidence>
<evidence type="ECO:0000313" key="4">
    <source>
        <dbReference type="Proteomes" id="UP000294739"/>
    </source>
</evidence>
<dbReference type="NCBIfam" id="TIGR01439">
    <property type="entry name" value="lp_hng_hel_AbrB"/>
    <property type="match status" value="1"/>
</dbReference>
<proteinExistence type="predicted"/>
<feature type="domain" description="SpoVT-AbrB" evidence="2">
    <location>
        <begin position="1"/>
        <end position="44"/>
    </location>
</feature>
<dbReference type="RefSeq" id="WP_131891836.1">
    <property type="nucleotide sequence ID" value="NZ_SMKZ01000004.1"/>
</dbReference>
<sequence length="77" mass="8365">MRTTIDKAGRLVLPKQLRERVGMSAGEVDVTVDGAGLRIEPLAGDDLDERGDRLVVPPSGVVIDDELVRALRDADQR</sequence>
<accession>A0A4R5DT12</accession>
<keyword evidence="4" id="KW-1185">Reference proteome</keyword>
<protein>
    <submittedName>
        <fullName evidence="3">AbrB/MazE/SpoVT family DNA-binding domain-containing protein</fullName>
    </submittedName>
</protein>
<dbReference type="SUPFAM" id="SSF89447">
    <property type="entry name" value="AbrB/MazE/MraZ-like"/>
    <property type="match status" value="1"/>
</dbReference>
<dbReference type="GO" id="GO:0003677">
    <property type="term" value="F:DNA binding"/>
    <property type="evidence" value="ECO:0007669"/>
    <property type="project" value="UniProtKB-UniRule"/>
</dbReference>
<dbReference type="EMBL" id="SMKZ01000004">
    <property type="protein sequence ID" value="TDE14023.1"/>
    <property type="molecule type" value="Genomic_DNA"/>
</dbReference>
<gene>
    <name evidence="3" type="ORF">E1269_04535</name>
</gene>
<dbReference type="OrthoDB" id="33406at2"/>